<dbReference type="Pfam" id="PF00482">
    <property type="entry name" value="T2SSF"/>
    <property type="match status" value="1"/>
</dbReference>
<dbReference type="PANTHER" id="PTHR35007:SF2">
    <property type="entry name" value="PILUS ASSEMBLE PROTEIN"/>
    <property type="match status" value="1"/>
</dbReference>
<dbReference type="PANTHER" id="PTHR35007">
    <property type="entry name" value="INTEGRAL MEMBRANE PROTEIN-RELATED"/>
    <property type="match status" value="1"/>
</dbReference>
<sequence length="323" mass="36052">MGDFLAMLADPQILLGAFTAIGVAATIFTVAIPFLEKEQLATRMKAVSVERDKIRIRERARMNTEKPVSLRVEPKAYMKRLVDQLQLKNALSDDKTADQLRMAGFRGQAPLTVFLFARFIMPFVCFMVALFYFFGLGMTEQPPGMKLAFSFLAAGVGMYLPNFYVSNAIQKRQQSIRRAWPDALDLMLICIESGMSVEPAFRKVAEEMGTQSLALAEEMSLTAAELSYLQERRKAYENLATRTGLEAVRAVVTALIQAERYGTPLGQAIRVLSQESRDTRMAEAEKKAASLPPKLTVPMIVFFLPVLFAVIIGPAMIQLFGWK</sequence>
<dbReference type="Proteomes" id="UP000292781">
    <property type="component" value="Unassembled WGS sequence"/>
</dbReference>
<dbReference type="EMBL" id="SJFN01000008">
    <property type="protein sequence ID" value="TBW39221.1"/>
    <property type="molecule type" value="Genomic_DNA"/>
</dbReference>
<protein>
    <submittedName>
        <fullName evidence="8">Type II secretion system F family protein</fullName>
    </submittedName>
</protein>
<comment type="subcellular location">
    <subcellularLocation>
        <location evidence="1">Cell membrane</location>
        <topology evidence="1">Multi-pass membrane protein</topology>
    </subcellularLocation>
</comment>
<evidence type="ECO:0000313" key="9">
    <source>
        <dbReference type="Proteomes" id="UP000292781"/>
    </source>
</evidence>
<evidence type="ECO:0000256" key="5">
    <source>
        <dbReference type="ARBA" id="ARBA00023136"/>
    </source>
</evidence>
<name>A0A4Q9VTZ9_9HYPH</name>
<accession>A0A4Q9VTZ9</accession>
<organism evidence="8 9">
    <name type="scientific">Siculibacillus lacustris</name>
    <dbReference type="NCBI Taxonomy" id="1549641"/>
    <lineage>
        <taxon>Bacteria</taxon>
        <taxon>Pseudomonadati</taxon>
        <taxon>Pseudomonadota</taxon>
        <taxon>Alphaproteobacteria</taxon>
        <taxon>Hyphomicrobiales</taxon>
        <taxon>Ancalomicrobiaceae</taxon>
        <taxon>Siculibacillus</taxon>
    </lineage>
</organism>
<comment type="caution">
    <text evidence="8">The sequence shown here is derived from an EMBL/GenBank/DDBJ whole genome shotgun (WGS) entry which is preliminary data.</text>
</comment>
<dbReference type="InterPro" id="IPR018076">
    <property type="entry name" value="T2SS_GspF_dom"/>
</dbReference>
<feature type="transmembrane region" description="Helical" evidence="6">
    <location>
        <begin position="111"/>
        <end position="135"/>
    </location>
</feature>
<keyword evidence="2" id="KW-1003">Cell membrane</keyword>
<feature type="transmembrane region" description="Helical" evidence="6">
    <location>
        <begin position="147"/>
        <end position="165"/>
    </location>
</feature>
<keyword evidence="4 6" id="KW-1133">Transmembrane helix</keyword>
<dbReference type="RefSeq" id="WP_131307579.1">
    <property type="nucleotide sequence ID" value="NZ_SJFN01000008.1"/>
</dbReference>
<dbReference type="AlphaFoldDB" id="A0A4Q9VTZ9"/>
<dbReference type="GO" id="GO:0005886">
    <property type="term" value="C:plasma membrane"/>
    <property type="evidence" value="ECO:0007669"/>
    <property type="project" value="UniProtKB-SubCell"/>
</dbReference>
<keyword evidence="3 6" id="KW-0812">Transmembrane</keyword>
<evidence type="ECO:0000256" key="3">
    <source>
        <dbReference type="ARBA" id="ARBA00022692"/>
    </source>
</evidence>
<evidence type="ECO:0000256" key="4">
    <source>
        <dbReference type="ARBA" id="ARBA00022989"/>
    </source>
</evidence>
<evidence type="ECO:0000259" key="7">
    <source>
        <dbReference type="Pfam" id="PF00482"/>
    </source>
</evidence>
<gene>
    <name evidence="8" type="ORF">EYW49_06940</name>
</gene>
<keyword evidence="5 6" id="KW-0472">Membrane</keyword>
<evidence type="ECO:0000313" key="8">
    <source>
        <dbReference type="EMBL" id="TBW39221.1"/>
    </source>
</evidence>
<reference evidence="8 9" key="1">
    <citation type="submission" date="2019-02" db="EMBL/GenBank/DDBJ databases">
        <title>Siculibacillus lacustris gen. nov., sp. nov., a new rosette-forming bacterium isolated from a freshwater crater lake (Lake St. Ana, Romania).</title>
        <authorList>
            <person name="Felfoldi T."/>
            <person name="Marton Z."/>
            <person name="Szabo A."/>
            <person name="Mentes A."/>
            <person name="Boka K."/>
            <person name="Marialigeti K."/>
            <person name="Mathe I."/>
            <person name="Koncz M."/>
            <person name="Schumann P."/>
            <person name="Toth E."/>
        </authorList>
    </citation>
    <scope>NUCLEOTIDE SEQUENCE [LARGE SCALE GENOMIC DNA]</scope>
    <source>
        <strain evidence="8 9">SA-279</strain>
    </source>
</reference>
<feature type="domain" description="Type II secretion system protein GspF" evidence="7">
    <location>
        <begin position="184"/>
        <end position="312"/>
    </location>
</feature>
<proteinExistence type="predicted"/>
<feature type="transmembrane region" description="Helical" evidence="6">
    <location>
        <begin position="295"/>
        <end position="317"/>
    </location>
</feature>
<evidence type="ECO:0000256" key="6">
    <source>
        <dbReference type="SAM" id="Phobius"/>
    </source>
</evidence>
<evidence type="ECO:0000256" key="2">
    <source>
        <dbReference type="ARBA" id="ARBA00022475"/>
    </source>
</evidence>
<dbReference type="OrthoDB" id="9810662at2"/>
<feature type="transmembrane region" description="Helical" evidence="6">
    <location>
        <begin position="12"/>
        <end position="35"/>
    </location>
</feature>
<evidence type="ECO:0000256" key="1">
    <source>
        <dbReference type="ARBA" id="ARBA00004651"/>
    </source>
</evidence>
<keyword evidence="9" id="KW-1185">Reference proteome</keyword>